<sequence length="98" mass="10511">MALANIMAEHQRLVILRLLAEVPGYELNESILQDGLDAYGLNVSRDALRTQLAWLTEQGLVALQTVGNTQLATLNGRGEDVAAGRAYVPGVKRPRAGG</sequence>
<dbReference type="Gene3D" id="1.10.10.10">
    <property type="entry name" value="Winged helix-like DNA-binding domain superfamily/Winged helix DNA-binding domain"/>
    <property type="match status" value="1"/>
</dbReference>
<dbReference type="AlphaFoldDB" id="A0AAJ1BIR2"/>
<comment type="caution">
    <text evidence="1">The sequence shown here is derived from an EMBL/GenBank/DDBJ whole genome shotgun (WGS) entry which is preliminary data.</text>
</comment>
<accession>A0AAJ1BIR2</accession>
<organism evidence="1 2">
    <name type="scientific">Shewanella zhuhaiensis</name>
    <dbReference type="NCBI Taxonomy" id="2919576"/>
    <lineage>
        <taxon>Bacteria</taxon>
        <taxon>Pseudomonadati</taxon>
        <taxon>Pseudomonadota</taxon>
        <taxon>Gammaproteobacteria</taxon>
        <taxon>Alteromonadales</taxon>
        <taxon>Shewanellaceae</taxon>
        <taxon>Shewanella</taxon>
    </lineage>
</organism>
<dbReference type="InterPro" id="IPR036388">
    <property type="entry name" value="WH-like_DNA-bd_sf"/>
</dbReference>
<dbReference type="SUPFAM" id="SSF46785">
    <property type="entry name" value="Winged helix' DNA-binding domain"/>
    <property type="match status" value="1"/>
</dbReference>
<reference evidence="1 2" key="1">
    <citation type="submission" date="2022-02" db="EMBL/GenBank/DDBJ databases">
        <title>The genome sequence of Shewanella sp. 3B26.</title>
        <authorList>
            <person name="Du J."/>
        </authorList>
    </citation>
    <scope>NUCLEOTIDE SEQUENCE [LARGE SCALE GENOMIC DNA]</scope>
    <source>
        <strain evidence="1 2">3B26</strain>
    </source>
</reference>
<protein>
    <submittedName>
        <fullName evidence="1">ArsR family transcriptional regulator</fullName>
    </submittedName>
</protein>
<keyword evidence="2" id="KW-1185">Reference proteome</keyword>
<evidence type="ECO:0000313" key="1">
    <source>
        <dbReference type="EMBL" id="MCH4295586.1"/>
    </source>
</evidence>
<dbReference type="RefSeq" id="WP_240591769.1">
    <property type="nucleotide sequence ID" value="NZ_JAKUDL010000005.1"/>
</dbReference>
<name>A0AAJ1BIR2_9GAMM</name>
<dbReference type="EMBL" id="JAKUDL010000005">
    <property type="protein sequence ID" value="MCH4295586.1"/>
    <property type="molecule type" value="Genomic_DNA"/>
</dbReference>
<gene>
    <name evidence="1" type="ORF">MJ923_14855</name>
</gene>
<dbReference type="Proteomes" id="UP001297581">
    <property type="component" value="Unassembled WGS sequence"/>
</dbReference>
<proteinExistence type="predicted"/>
<dbReference type="InterPro" id="IPR036390">
    <property type="entry name" value="WH_DNA-bd_sf"/>
</dbReference>
<evidence type="ECO:0000313" key="2">
    <source>
        <dbReference type="Proteomes" id="UP001297581"/>
    </source>
</evidence>